<organism evidence="3 4">
    <name type="scientific">Perkinsus olseni</name>
    <name type="common">Perkinsus atlanticus</name>
    <dbReference type="NCBI Taxonomy" id="32597"/>
    <lineage>
        <taxon>Eukaryota</taxon>
        <taxon>Sar</taxon>
        <taxon>Alveolata</taxon>
        <taxon>Perkinsozoa</taxon>
        <taxon>Perkinsea</taxon>
        <taxon>Perkinsida</taxon>
        <taxon>Perkinsidae</taxon>
        <taxon>Perkinsus</taxon>
    </lineage>
</organism>
<dbReference type="InterPro" id="IPR000477">
    <property type="entry name" value="RT_dom"/>
</dbReference>
<accession>A0A7J6UK97</accession>
<keyword evidence="1" id="KW-0812">Transmembrane</keyword>
<dbReference type="InterPro" id="IPR036691">
    <property type="entry name" value="Endo/exonu/phosph_ase_sf"/>
</dbReference>
<dbReference type="EMBL" id="JABANO010002624">
    <property type="protein sequence ID" value="KAF4757476.1"/>
    <property type="molecule type" value="Genomic_DNA"/>
</dbReference>
<evidence type="ECO:0000313" key="4">
    <source>
        <dbReference type="Proteomes" id="UP000553632"/>
    </source>
</evidence>
<dbReference type="PANTHER" id="PTHR47510:SF3">
    <property type="entry name" value="ENDO_EXONUCLEASE_PHOSPHATASE DOMAIN-CONTAINING PROTEIN"/>
    <property type="match status" value="1"/>
</dbReference>
<dbReference type="PANTHER" id="PTHR47510">
    <property type="entry name" value="REVERSE TRANSCRIPTASE DOMAIN-CONTAINING PROTEIN"/>
    <property type="match status" value="1"/>
</dbReference>
<keyword evidence="1" id="KW-1133">Transmembrane helix</keyword>
<dbReference type="Gene3D" id="3.60.10.10">
    <property type="entry name" value="Endonuclease/exonuclease/phosphatase"/>
    <property type="match status" value="1"/>
</dbReference>
<evidence type="ECO:0000313" key="3">
    <source>
        <dbReference type="EMBL" id="KAF4757476.1"/>
    </source>
</evidence>
<comment type="caution">
    <text evidence="3">The sequence shown here is derived from an EMBL/GenBank/DDBJ whole genome shotgun (WGS) entry which is preliminary data.</text>
</comment>
<dbReference type="SUPFAM" id="SSF56219">
    <property type="entry name" value="DNase I-like"/>
    <property type="match status" value="1"/>
</dbReference>
<dbReference type="OMA" id="CENEDFR"/>
<dbReference type="Pfam" id="PF00078">
    <property type="entry name" value="RVT_1"/>
    <property type="match status" value="1"/>
</dbReference>
<protein>
    <recommendedName>
        <fullName evidence="2">Reverse transcriptase domain-containing protein</fullName>
    </recommendedName>
</protein>
<reference evidence="3 4" key="1">
    <citation type="submission" date="2020-04" db="EMBL/GenBank/DDBJ databases">
        <title>Perkinsus olseni comparative genomics.</title>
        <authorList>
            <person name="Bogema D.R."/>
        </authorList>
    </citation>
    <scope>NUCLEOTIDE SEQUENCE [LARGE SCALE GENOMIC DNA]</scope>
    <source>
        <strain evidence="3 4">ATCC PRA-207</strain>
    </source>
</reference>
<evidence type="ECO:0000259" key="2">
    <source>
        <dbReference type="PROSITE" id="PS50878"/>
    </source>
</evidence>
<evidence type="ECO:0000256" key="1">
    <source>
        <dbReference type="SAM" id="Phobius"/>
    </source>
</evidence>
<dbReference type="SUPFAM" id="SSF56672">
    <property type="entry name" value="DNA/RNA polymerases"/>
    <property type="match status" value="1"/>
</dbReference>
<gene>
    <name evidence="3" type="ORF">FOZ63_004628</name>
</gene>
<feature type="transmembrane region" description="Helical" evidence="1">
    <location>
        <begin position="6"/>
        <end position="29"/>
    </location>
</feature>
<name>A0A7J6UK97_PEROL</name>
<feature type="domain" description="Reverse transcriptase" evidence="2">
    <location>
        <begin position="503"/>
        <end position="754"/>
    </location>
</feature>
<keyword evidence="1" id="KW-0472">Membrane</keyword>
<proteinExistence type="predicted"/>
<keyword evidence="4" id="KW-1185">Reference proteome</keyword>
<feature type="non-terminal residue" evidence="3">
    <location>
        <position position="777"/>
    </location>
</feature>
<sequence>FGVLFLQFGVLFLQFGVLFLQFGVLFLGIGAKAAITGLDYNDVPAHVLYEDKLCIIQANVCGIRQRLPLLQGRAQSADASVIVACETKIDGTVEAGSLAIKGYTLISRKDRSAHGGGILVWAKTSLNATEIDTADVAEASWILVATVMGNVCICCCYRPPGSTAVDAYLPRSLGKVTIFDPIVTLLVGDFNRHDLDSLYTSTRSLGLKQLIREPTHVRGGVLDMVFTNSDGGCVMTSVDPIEARISDHVCITTTIPLLLSTNSSKATRRGWDFRHADWKGFRAYVHRKLRRRLLSGGCPDRAVSHLESVLHSGMEIFIKAVDIPTGCNSVPWWDNACTDAVASLVRDPTADSRRVALGLIEAKRHEYCDMVREKLTEGRLSCKQFHRLAKELSLSTKAKSCSIPPLELADGVLTTDDSAKAEALAQHFQSKMVLPDSDGPFDAGPRVLDSASTTSLLVDPCDVMSILKRLNVSKAAGPSCIGPRVFRELASVLAPPLASLYNNIFRRCQWPRSWKISNICPIYKRKSRRDVRNYRPIALLEIPSRIFERIFSQKLVTHALKNNVIAPDQAAFLPGRGTGDVMWEFVSDAISAMNSRQTWHVLQTDIAGAFDRVDRALLLRRLENAGIRGRLCNLLQNYLSDRKFKVVCAGTCSTLYHESAGVCQGSCLGPILWLYYFSPIHSAATRAAGPGLTTYTFADDHTQGSRVRAQLDQGEVGALVFTGGARITMESSKKSMVCLASFMQARPNFAGLTLARTALLNLPAARYRLWVGAATLA</sequence>
<dbReference type="AlphaFoldDB" id="A0A7J6UK97"/>
<dbReference type="InterPro" id="IPR043502">
    <property type="entry name" value="DNA/RNA_pol_sf"/>
</dbReference>
<dbReference type="Proteomes" id="UP000553632">
    <property type="component" value="Unassembled WGS sequence"/>
</dbReference>
<dbReference type="PROSITE" id="PS50878">
    <property type="entry name" value="RT_POL"/>
    <property type="match status" value="1"/>
</dbReference>
<dbReference type="CDD" id="cd01650">
    <property type="entry name" value="RT_nLTR_like"/>
    <property type="match status" value="1"/>
</dbReference>